<keyword evidence="5" id="KW-0808">Transferase</keyword>
<keyword evidence="8 12" id="KW-1133">Transmembrane helix</keyword>
<comment type="pathway">
    <text evidence="2">Protein modification; protein glycosylation.</text>
</comment>
<organism evidence="15">
    <name type="scientific">Hydatigena taeniaeformis</name>
    <name type="common">Feline tapeworm</name>
    <name type="synonym">Taenia taeniaeformis</name>
    <dbReference type="NCBI Taxonomy" id="6205"/>
    <lineage>
        <taxon>Eukaryota</taxon>
        <taxon>Metazoa</taxon>
        <taxon>Spiralia</taxon>
        <taxon>Lophotrochozoa</taxon>
        <taxon>Platyhelminthes</taxon>
        <taxon>Cestoda</taxon>
        <taxon>Eucestoda</taxon>
        <taxon>Cyclophyllidea</taxon>
        <taxon>Taeniidae</taxon>
        <taxon>Hydatigera</taxon>
    </lineage>
</organism>
<dbReference type="Proteomes" id="UP000274429">
    <property type="component" value="Unassembled WGS sequence"/>
</dbReference>
<evidence type="ECO:0000256" key="3">
    <source>
        <dbReference type="ARBA" id="ARBA00007063"/>
    </source>
</evidence>
<dbReference type="WBParaSite" id="TTAC_0000227301-mRNA-1">
    <property type="protein sequence ID" value="TTAC_0000227301-mRNA-1"/>
    <property type="gene ID" value="TTAC_0000227301"/>
</dbReference>
<keyword evidence="7 12" id="KW-0256">Endoplasmic reticulum</keyword>
<comment type="catalytic activity">
    <reaction evidence="11">
        <text>an alpha-D-Man-(1-&gt;2)-alpha-D-Man-(1-&gt;2)-alpha-D-Man-(1-&gt;3)-[alpha-D-Man-(1-&gt;2)-alpha-D-Man-(1-&gt;3)-alpha-D-Man-(1-&gt;6)]-beta-D-Man-(1-&gt;4)-beta-D-GlcNAc-(1-&gt;4)-alpha-D-GlcNAc-diphospho-di-trans,poly-cis-dolichol + a di-trans,poly-cis-dolichyl beta-D-mannosyl phosphate = an alpha-D-Man-(1-&gt;2)-alpha-D-Man-(1-&gt;2)-alpha-D-Man-(1-&gt;3)-[alpha-D-Man-(1-&gt;2)-alpha-D-Man-(1-&gt;3)-[alpha-D-Man-(1-&gt;6)]-alpha-D-Man-(1-&gt;6)]-beta-D-Man-(1-&gt;4)-beta-D-GlcNAc-(1-&gt;4)-alpha-D-GlcNAc-diphospho-di-trans,poly-cis-dolichol + a di-trans,poly-cis-dolichyl phosphate + H(+)</text>
        <dbReference type="Rhea" id="RHEA:29535"/>
        <dbReference type="Rhea" id="RHEA-COMP:19498"/>
        <dbReference type="Rhea" id="RHEA-COMP:19501"/>
        <dbReference type="Rhea" id="RHEA-COMP:19518"/>
        <dbReference type="Rhea" id="RHEA-COMP:19519"/>
        <dbReference type="ChEBI" id="CHEBI:15378"/>
        <dbReference type="ChEBI" id="CHEBI:57683"/>
        <dbReference type="ChEBI" id="CHEBI:58211"/>
        <dbReference type="ChEBI" id="CHEBI:132517"/>
        <dbReference type="ChEBI" id="CHEBI:132519"/>
        <dbReference type="EC" id="2.4.1.260"/>
    </reaction>
    <physiologicalReaction direction="left-to-right" evidence="11">
        <dbReference type="Rhea" id="RHEA:29536"/>
    </physiologicalReaction>
</comment>
<name>A0A0R3WND5_HYDTA</name>
<keyword evidence="14" id="KW-1185">Reference proteome</keyword>
<comment type="function">
    <text evidence="10">Mannosyltransferase that operates in the biosynthetic pathway of dolichol-linked oligosaccharides, the glycan precursors employed in protein asparagine (N)-glycosylation. The assembly of dolichol-linked oligosaccharides begins on the cytosolic side of the endoplasmic reticulum membrane and finishes in its lumen. The sequential addition of sugars to dolichol pyrophosphate produces dolichol-linked oligosaccharides containing fourteen sugars, including two GlcNAcs, nine mannoses and three glucoses. Once assembled, the oligosaccharide is transferred from the lipid to nascent proteins by oligosaccharyltransferases. In the lumen of the endoplasmic reticulum, adds the eighth mannose residue in an alpha-1,6 linkage onto Man(7)GlcNAc(2)-PP-dolichol to produce Man(8)GlcNAc(2)-PP-dolichol.</text>
</comment>
<evidence type="ECO:0000313" key="15">
    <source>
        <dbReference type="WBParaSite" id="TTAC_0000227301-mRNA-1"/>
    </source>
</evidence>
<dbReference type="PANTHER" id="PTHR22760:SF1">
    <property type="entry name" value="DOL-P-MAN:MAN(7)GLCNAC(2)-PP-DOL ALPHA-1,6-MANNOSYLTRANSFERASE"/>
    <property type="match status" value="1"/>
</dbReference>
<sequence length="354" mass="40978">MQIKSSVSCYLSLCASSLIILIHILSCPYNKVEESFNIQAIHDIVYHGSNLSQYDHLHFPGPVPRTFIGPLLLALPCLFLRSLVSKTAFHKLGSVFRKRFHPLFYFRFLLITYTQFHLAFYSTRTLPNTFALVTIFLLRGSDCEFIMLSGFGILVFRSELLLLYGPLLIFGLYHMLTVVFDSYFWQRWLWPEGEVFYFNVIENKSHLWGLAVRENHPLMGLEIVALVFITLYSFLPHKELRFIIYTIPIFNLLAAYFWSYVCPAFVYHICRIAVFFCYASLFVNLCASIGLLFVSSHNYPGGEAITRLNKWPQLHVHVYIGNLAAQTGVSRFQEINDHWTGHCDLFAPPLRRST</sequence>
<feature type="transmembrane region" description="Helical" evidence="12">
    <location>
        <begin position="161"/>
        <end position="185"/>
    </location>
</feature>
<evidence type="ECO:0000256" key="6">
    <source>
        <dbReference type="ARBA" id="ARBA00022692"/>
    </source>
</evidence>
<feature type="transmembrane region" description="Helical" evidence="12">
    <location>
        <begin position="104"/>
        <end position="123"/>
    </location>
</feature>
<evidence type="ECO:0000256" key="4">
    <source>
        <dbReference type="ARBA" id="ARBA00022676"/>
    </source>
</evidence>
<feature type="transmembrane region" description="Helical" evidence="12">
    <location>
        <begin position="218"/>
        <end position="235"/>
    </location>
</feature>
<evidence type="ECO:0000256" key="8">
    <source>
        <dbReference type="ARBA" id="ARBA00022989"/>
    </source>
</evidence>
<dbReference type="AlphaFoldDB" id="A0A0R3WND5"/>
<accession>A0A0R3WND5</accession>
<dbReference type="STRING" id="6205.A0A0R3WND5"/>
<evidence type="ECO:0000256" key="10">
    <source>
        <dbReference type="ARBA" id="ARBA00044721"/>
    </source>
</evidence>
<comment type="similarity">
    <text evidence="3 12">Belongs to the glycosyltransferase 22 family.</text>
</comment>
<dbReference type="GO" id="GO:0005789">
    <property type="term" value="C:endoplasmic reticulum membrane"/>
    <property type="evidence" value="ECO:0007669"/>
    <property type="project" value="UniProtKB-SubCell"/>
</dbReference>
<comment type="subcellular location">
    <subcellularLocation>
        <location evidence="1 12">Endoplasmic reticulum membrane</location>
        <topology evidence="1 12">Multi-pass membrane protein</topology>
    </subcellularLocation>
</comment>
<reference evidence="13 14" key="2">
    <citation type="submission" date="2018-11" db="EMBL/GenBank/DDBJ databases">
        <authorList>
            <consortium name="Pathogen Informatics"/>
        </authorList>
    </citation>
    <scope>NUCLEOTIDE SEQUENCE [LARGE SCALE GENOMIC DNA]</scope>
</reference>
<dbReference type="Pfam" id="PF03901">
    <property type="entry name" value="Glyco_transf_22"/>
    <property type="match status" value="1"/>
</dbReference>
<evidence type="ECO:0000313" key="13">
    <source>
        <dbReference type="EMBL" id="VDM19418.1"/>
    </source>
</evidence>
<feature type="transmembrane region" description="Helical" evidence="12">
    <location>
        <begin position="129"/>
        <end position="154"/>
    </location>
</feature>
<feature type="transmembrane region" description="Helical" evidence="12">
    <location>
        <begin position="67"/>
        <end position="84"/>
    </location>
</feature>
<reference evidence="15" key="1">
    <citation type="submission" date="2017-02" db="UniProtKB">
        <authorList>
            <consortium name="WormBaseParasite"/>
        </authorList>
    </citation>
    <scope>IDENTIFICATION</scope>
</reference>
<dbReference type="InterPro" id="IPR005599">
    <property type="entry name" value="GPI_mannosylTrfase"/>
</dbReference>
<dbReference type="EMBL" id="UYWX01000905">
    <property type="protein sequence ID" value="VDM19418.1"/>
    <property type="molecule type" value="Genomic_DNA"/>
</dbReference>
<evidence type="ECO:0000256" key="7">
    <source>
        <dbReference type="ARBA" id="ARBA00022824"/>
    </source>
</evidence>
<dbReference type="GO" id="GO:0052917">
    <property type="term" value="F:dol-P-Man:Man(7)GlcNAc(2)-PP-Dol alpha-1,6-mannosyltransferase activity"/>
    <property type="evidence" value="ECO:0007669"/>
    <property type="project" value="UniProtKB-EC"/>
</dbReference>
<dbReference type="GO" id="GO:0006487">
    <property type="term" value="P:protein N-linked glycosylation"/>
    <property type="evidence" value="ECO:0007669"/>
    <property type="project" value="TreeGrafter"/>
</dbReference>
<dbReference type="PANTHER" id="PTHR22760">
    <property type="entry name" value="GLYCOSYLTRANSFERASE"/>
    <property type="match status" value="1"/>
</dbReference>
<dbReference type="UniPathway" id="UPA00378"/>
<keyword evidence="4 12" id="KW-0328">Glycosyltransferase</keyword>
<feature type="transmembrane region" description="Helical" evidence="12">
    <location>
        <begin position="272"/>
        <end position="294"/>
    </location>
</feature>
<proteinExistence type="inferred from homology"/>
<dbReference type="EC" id="2.4.1.-" evidence="12"/>
<gene>
    <name evidence="13" type="ORF">TTAC_LOCUS2260</name>
</gene>
<evidence type="ECO:0000256" key="1">
    <source>
        <dbReference type="ARBA" id="ARBA00004477"/>
    </source>
</evidence>
<keyword evidence="9 12" id="KW-0472">Membrane</keyword>
<feature type="transmembrane region" description="Helical" evidence="12">
    <location>
        <begin position="7"/>
        <end position="26"/>
    </location>
</feature>
<evidence type="ECO:0000256" key="9">
    <source>
        <dbReference type="ARBA" id="ARBA00023136"/>
    </source>
</evidence>
<keyword evidence="6 12" id="KW-0812">Transmembrane</keyword>
<evidence type="ECO:0000256" key="12">
    <source>
        <dbReference type="RuleBase" id="RU363075"/>
    </source>
</evidence>
<protein>
    <recommendedName>
        <fullName evidence="12">Mannosyltransferase</fullName>
        <ecNumber evidence="12">2.4.1.-</ecNumber>
    </recommendedName>
</protein>
<dbReference type="OrthoDB" id="19039at2759"/>
<evidence type="ECO:0000256" key="2">
    <source>
        <dbReference type="ARBA" id="ARBA00004922"/>
    </source>
</evidence>
<evidence type="ECO:0000256" key="11">
    <source>
        <dbReference type="ARBA" id="ARBA00048899"/>
    </source>
</evidence>
<evidence type="ECO:0000313" key="14">
    <source>
        <dbReference type="Proteomes" id="UP000274429"/>
    </source>
</evidence>
<evidence type="ECO:0000256" key="5">
    <source>
        <dbReference type="ARBA" id="ARBA00022679"/>
    </source>
</evidence>
<feature type="transmembrane region" description="Helical" evidence="12">
    <location>
        <begin position="242"/>
        <end position="266"/>
    </location>
</feature>